<evidence type="ECO:0000313" key="5">
    <source>
        <dbReference type="Proteomes" id="UP001151760"/>
    </source>
</evidence>
<keyword evidence="4" id="KW-0695">RNA-directed DNA polymerase</keyword>
<dbReference type="InterPro" id="IPR036875">
    <property type="entry name" value="Znf_CCHC_sf"/>
</dbReference>
<keyword evidence="1" id="KW-0479">Metal-binding</keyword>
<evidence type="ECO:0000256" key="1">
    <source>
        <dbReference type="PROSITE-ProRule" id="PRU00047"/>
    </source>
</evidence>
<feature type="compositionally biased region" description="Polar residues" evidence="2">
    <location>
        <begin position="170"/>
        <end position="182"/>
    </location>
</feature>
<dbReference type="SMART" id="SM00343">
    <property type="entry name" value="ZnF_C2HC"/>
    <property type="match status" value="1"/>
</dbReference>
<keyword evidence="5" id="KW-1185">Reference proteome</keyword>
<evidence type="ECO:0000259" key="3">
    <source>
        <dbReference type="PROSITE" id="PS50158"/>
    </source>
</evidence>
<dbReference type="GO" id="GO:0003964">
    <property type="term" value="F:RNA-directed DNA polymerase activity"/>
    <property type="evidence" value="ECO:0007669"/>
    <property type="project" value="UniProtKB-KW"/>
</dbReference>
<dbReference type="InterPro" id="IPR001878">
    <property type="entry name" value="Znf_CCHC"/>
</dbReference>
<feature type="region of interest" description="Disordered" evidence="2">
    <location>
        <begin position="237"/>
        <end position="265"/>
    </location>
</feature>
<proteinExistence type="predicted"/>
<keyword evidence="4" id="KW-0808">Transferase</keyword>
<reference evidence="4" key="1">
    <citation type="journal article" date="2022" name="Int. J. Mol. Sci.">
        <title>Draft Genome of Tanacetum Coccineum: Genomic Comparison of Closely Related Tanacetum-Family Plants.</title>
        <authorList>
            <person name="Yamashiro T."/>
            <person name="Shiraishi A."/>
            <person name="Nakayama K."/>
            <person name="Satake H."/>
        </authorList>
    </citation>
    <scope>NUCLEOTIDE SEQUENCE</scope>
</reference>
<keyword evidence="1" id="KW-0863">Zinc-finger</keyword>
<reference evidence="4" key="2">
    <citation type="submission" date="2022-01" db="EMBL/GenBank/DDBJ databases">
        <authorList>
            <person name="Yamashiro T."/>
            <person name="Shiraishi A."/>
            <person name="Satake H."/>
            <person name="Nakayama K."/>
        </authorList>
    </citation>
    <scope>NUCLEOTIDE SEQUENCE</scope>
</reference>
<dbReference type="Gene3D" id="4.10.60.10">
    <property type="entry name" value="Zinc finger, CCHC-type"/>
    <property type="match status" value="1"/>
</dbReference>
<feature type="region of interest" description="Disordered" evidence="2">
    <location>
        <begin position="166"/>
        <end position="217"/>
    </location>
</feature>
<accession>A0ABQ5C7W5</accession>
<evidence type="ECO:0000313" key="4">
    <source>
        <dbReference type="EMBL" id="GJT23181.1"/>
    </source>
</evidence>
<dbReference type="Pfam" id="PF00098">
    <property type="entry name" value="zf-CCHC"/>
    <property type="match status" value="1"/>
</dbReference>
<organism evidence="4 5">
    <name type="scientific">Tanacetum coccineum</name>
    <dbReference type="NCBI Taxonomy" id="301880"/>
    <lineage>
        <taxon>Eukaryota</taxon>
        <taxon>Viridiplantae</taxon>
        <taxon>Streptophyta</taxon>
        <taxon>Embryophyta</taxon>
        <taxon>Tracheophyta</taxon>
        <taxon>Spermatophyta</taxon>
        <taxon>Magnoliopsida</taxon>
        <taxon>eudicotyledons</taxon>
        <taxon>Gunneridae</taxon>
        <taxon>Pentapetalae</taxon>
        <taxon>asterids</taxon>
        <taxon>campanulids</taxon>
        <taxon>Asterales</taxon>
        <taxon>Asteraceae</taxon>
        <taxon>Asteroideae</taxon>
        <taxon>Anthemideae</taxon>
        <taxon>Anthemidinae</taxon>
        <taxon>Tanacetum</taxon>
    </lineage>
</organism>
<feature type="compositionally biased region" description="Polar residues" evidence="2">
    <location>
        <begin position="252"/>
        <end position="265"/>
    </location>
</feature>
<keyword evidence="1" id="KW-0862">Zinc</keyword>
<keyword evidence="4" id="KW-0548">Nucleotidyltransferase</keyword>
<dbReference type="SUPFAM" id="SSF57756">
    <property type="entry name" value="Retrovirus zinc finger-like domains"/>
    <property type="match status" value="1"/>
</dbReference>
<dbReference type="PROSITE" id="PS50158">
    <property type="entry name" value="ZF_CCHC"/>
    <property type="match status" value="1"/>
</dbReference>
<comment type="caution">
    <text evidence="4">The sequence shown here is derived from an EMBL/GenBank/DDBJ whole genome shotgun (WGS) entry which is preliminary data.</text>
</comment>
<sequence length="481" mass="54182">MHNNIMAVGSRDHPPMLAIGRYAQWRSRFLRYIYTRPNGDALRKCILEGLYTPSTVVILAVPATDNSPAVLEQTIVETILKMSPENKAHFESEKEEIHLILTGIGDEVYSTVDACLTAYEMWEAIESQCSISLTTSTRMVKNANPLALVATAQPHQDPYYQTLKSHKSYAPTSKASLPTRSHATTRHKDKEIAKPITPPSESASEEDSDPEKAQKDKEMQKNLAVIAKYFKKLYKPTNNNLRTSSNTRNKNVDTTSRYKNDNQTGQFGNQRIMTVVRARETIGSPVVKQSGIQCFNCKEFGHFAKECRKPKRVKDFTYHKEKMLLCKQAEKGVPLQVEQSDWLADTDEEIDEQELEAHYSYMAKIQEVPTADSGTNYEPLDNTCVVEAGDRNVIPDSPDMCDNDIQNDQNDVECDDERVALANLIANLKLDVDENKKIQKQLKKANTTLAHELTECKSILAETSITLEESNSIRDSCLIAL</sequence>
<dbReference type="EMBL" id="BQNB010014034">
    <property type="protein sequence ID" value="GJT23181.1"/>
    <property type="molecule type" value="Genomic_DNA"/>
</dbReference>
<feature type="compositionally biased region" description="Low complexity" evidence="2">
    <location>
        <begin position="237"/>
        <end position="249"/>
    </location>
</feature>
<feature type="domain" description="CCHC-type" evidence="3">
    <location>
        <begin position="294"/>
        <end position="309"/>
    </location>
</feature>
<gene>
    <name evidence="4" type="ORF">Tco_0893118</name>
</gene>
<evidence type="ECO:0000256" key="2">
    <source>
        <dbReference type="SAM" id="MobiDB-lite"/>
    </source>
</evidence>
<name>A0ABQ5C7W5_9ASTR</name>
<protein>
    <submittedName>
        <fullName evidence="4">Reverse transcriptase domain-containing protein</fullName>
    </submittedName>
</protein>
<dbReference type="Proteomes" id="UP001151760">
    <property type="component" value="Unassembled WGS sequence"/>
</dbReference>